<dbReference type="EMBL" id="BSXT01005115">
    <property type="protein sequence ID" value="GMF59785.1"/>
    <property type="molecule type" value="Genomic_DNA"/>
</dbReference>
<keyword evidence="2" id="KW-1185">Reference proteome</keyword>
<name>A0A9W6YD08_9STRA</name>
<gene>
    <name evidence="1" type="ORF">Pfra01_002590300</name>
</gene>
<evidence type="ECO:0000313" key="1">
    <source>
        <dbReference type="EMBL" id="GMF59785.1"/>
    </source>
</evidence>
<comment type="caution">
    <text evidence="1">The sequence shown here is derived from an EMBL/GenBank/DDBJ whole genome shotgun (WGS) entry which is preliminary data.</text>
</comment>
<accession>A0A9W6YD08</accession>
<organism evidence="1 2">
    <name type="scientific">Phytophthora fragariaefolia</name>
    <dbReference type="NCBI Taxonomy" id="1490495"/>
    <lineage>
        <taxon>Eukaryota</taxon>
        <taxon>Sar</taxon>
        <taxon>Stramenopiles</taxon>
        <taxon>Oomycota</taxon>
        <taxon>Peronosporomycetes</taxon>
        <taxon>Peronosporales</taxon>
        <taxon>Peronosporaceae</taxon>
        <taxon>Phytophthora</taxon>
    </lineage>
</organism>
<dbReference type="OrthoDB" id="126689at2759"/>
<dbReference type="Proteomes" id="UP001165121">
    <property type="component" value="Unassembled WGS sequence"/>
</dbReference>
<sequence length="74" mass="8481">MKMRFGTEDPTVRDLMSRLLRAYRTLSTHQGDHPPATALPVQYHIDTGDTAPVMMKRCRHAQTEEKVIEDMVPT</sequence>
<proteinExistence type="predicted"/>
<reference evidence="1" key="1">
    <citation type="submission" date="2023-04" db="EMBL/GenBank/DDBJ databases">
        <title>Phytophthora fragariaefolia NBRC 109709.</title>
        <authorList>
            <person name="Ichikawa N."/>
            <person name="Sato H."/>
            <person name="Tonouchi N."/>
        </authorList>
    </citation>
    <scope>NUCLEOTIDE SEQUENCE</scope>
    <source>
        <strain evidence="1">NBRC 109709</strain>
    </source>
</reference>
<protein>
    <submittedName>
        <fullName evidence="1">Unnamed protein product</fullName>
    </submittedName>
</protein>
<dbReference type="AlphaFoldDB" id="A0A9W6YD08"/>
<evidence type="ECO:0000313" key="2">
    <source>
        <dbReference type="Proteomes" id="UP001165121"/>
    </source>
</evidence>